<dbReference type="PANTHER" id="PTHR16039:SF1">
    <property type="entry name" value="HAUS AUGMIN-LIKE COMPLEX SUBUNIT 2"/>
    <property type="match status" value="1"/>
</dbReference>
<reference evidence="1 2" key="1">
    <citation type="submission" date="2020-06" db="EMBL/GenBank/DDBJ databases">
        <authorList>
            <person name="Li R."/>
            <person name="Bekaert M."/>
        </authorList>
    </citation>
    <scope>NUCLEOTIDE SEQUENCE [LARGE SCALE GENOMIC DNA]</scope>
    <source>
        <strain evidence="2">wild</strain>
    </source>
</reference>
<dbReference type="InterPro" id="IPR026242">
    <property type="entry name" value="HAUS2_metazoa"/>
</dbReference>
<evidence type="ECO:0000313" key="1">
    <source>
        <dbReference type="EMBL" id="CAC5384175.1"/>
    </source>
</evidence>
<dbReference type="OrthoDB" id="2436605at2759"/>
<protein>
    <submittedName>
        <fullName evidence="1">HAUS2</fullName>
    </submittedName>
</protein>
<keyword evidence="2" id="KW-1185">Reference proteome</keyword>
<dbReference type="GO" id="GO:0005813">
    <property type="term" value="C:centrosome"/>
    <property type="evidence" value="ECO:0007669"/>
    <property type="project" value="TreeGrafter"/>
</dbReference>
<organism evidence="1 2">
    <name type="scientific">Mytilus coruscus</name>
    <name type="common">Sea mussel</name>
    <dbReference type="NCBI Taxonomy" id="42192"/>
    <lineage>
        <taxon>Eukaryota</taxon>
        <taxon>Metazoa</taxon>
        <taxon>Spiralia</taxon>
        <taxon>Lophotrochozoa</taxon>
        <taxon>Mollusca</taxon>
        <taxon>Bivalvia</taxon>
        <taxon>Autobranchia</taxon>
        <taxon>Pteriomorphia</taxon>
        <taxon>Mytilida</taxon>
        <taxon>Mytiloidea</taxon>
        <taxon>Mytilidae</taxon>
        <taxon>Mytilinae</taxon>
        <taxon>Mytilus</taxon>
    </lineage>
</organism>
<dbReference type="AlphaFoldDB" id="A0A6J8BJT0"/>
<dbReference type="GO" id="GO:1990498">
    <property type="term" value="C:mitotic spindle microtubule"/>
    <property type="evidence" value="ECO:0007669"/>
    <property type="project" value="TreeGrafter"/>
</dbReference>
<dbReference type="Pfam" id="PF15003">
    <property type="entry name" value="HAUS2"/>
    <property type="match status" value="1"/>
</dbReference>
<evidence type="ECO:0000313" key="2">
    <source>
        <dbReference type="Proteomes" id="UP000507470"/>
    </source>
</evidence>
<dbReference type="GO" id="GO:0051225">
    <property type="term" value="P:spindle assembly"/>
    <property type="evidence" value="ECO:0007669"/>
    <property type="project" value="InterPro"/>
</dbReference>
<accession>A0A6J8BJT0</accession>
<dbReference type="GO" id="GO:0007020">
    <property type="term" value="P:microtubule nucleation"/>
    <property type="evidence" value="ECO:0007669"/>
    <property type="project" value="TreeGrafter"/>
</dbReference>
<name>A0A6J8BJT0_MYTCO</name>
<dbReference type="InterPro" id="IPR028346">
    <property type="entry name" value="HAUS2"/>
</dbReference>
<dbReference type="GO" id="GO:0070652">
    <property type="term" value="C:HAUS complex"/>
    <property type="evidence" value="ECO:0007669"/>
    <property type="project" value="InterPro"/>
</dbReference>
<dbReference type="Proteomes" id="UP000507470">
    <property type="component" value="Unassembled WGS sequence"/>
</dbReference>
<dbReference type="PANTHER" id="PTHR16039">
    <property type="entry name" value="HAUS AUGMIN-LIKE COMPLEX SUBUNIT 2"/>
    <property type="match status" value="1"/>
</dbReference>
<dbReference type="GO" id="GO:0007098">
    <property type="term" value="P:centrosome cycle"/>
    <property type="evidence" value="ECO:0007669"/>
    <property type="project" value="InterPro"/>
</dbReference>
<sequence>MDSSSSFRSFSSENPWSITGSTLAPLTNALKIAENTGHIRKRIAFNVHQLQDDYHHKLPSLKLISQLKSLSKMRKEHHKINLEVQARMQDKETSDLTHLKGLGEKIDKVQSLNSHMQSIIDSKAQLLTRLQQPYVGEFIKLEAQYHRYASEFLPQIAPLLADLSTHLDNISWMKFLTLPDSKMDNMLTELGSTLASLQTTFQSLCQMRNSMTNVYSHQAVD</sequence>
<dbReference type="PRINTS" id="PR02088">
    <property type="entry name" value="HAUSAUGMINL2"/>
</dbReference>
<dbReference type="EMBL" id="CACVKT020003487">
    <property type="protein sequence ID" value="CAC5384175.1"/>
    <property type="molecule type" value="Genomic_DNA"/>
</dbReference>
<gene>
    <name evidence="1" type="ORF">MCOR_19845</name>
</gene>
<proteinExistence type="predicted"/>